<reference evidence="2 3" key="1">
    <citation type="submission" date="2023-11" db="EMBL/GenBank/DDBJ databases">
        <title>MicrobeMod: A computational toolkit for identifying prokaryotic methylation and restriction-modification with nanopore sequencing.</title>
        <authorList>
            <person name="Crits-Christoph A."/>
            <person name="Kang S.C."/>
            <person name="Lee H."/>
            <person name="Ostrov N."/>
        </authorList>
    </citation>
    <scope>NUCLEOTIDE SEQUENCE [LARGE SCALE GENOMIC DNA]</scope>
    <source>
        <strain evidence="2 3">ATCC BAA-805</strain>
    </source>
</reference>
<keyword evidence="3" id="KW-1185">Reference proteome</keyword>
<evidence type="ECO:0000259" key="1">
    <source>
        <dbReference type="Pfam" id="PF09722"/>
    </source>
</evidence>
<accession>A0ABZ0YM40</accession>
<evidence type="ECO:0000313" key="3">
    <source>
        <dbReference type="Proteomes" id="UP001324794"/>
    </source>
</evidence>
<gene>
    <name evidence="2" type="ORF">SR894_19920</name>
</gene>
<dbReference type="RefSeq" id="WP_223289193.1">
    <property type="nucleotide sequence ID" value="NZ_CP140255.1"/>
</dbReference>
<proteinExistence type="predicted"/>
<dbReference type="Pfam" id="PF09722">
    <property type="entry name" value="Xre_MbcA_ParS_C"/>
    <property type="match status" value="1"/>
</dbReference>
<sequence>MNLSEQDNCVTRMLGDIGLPLEVYADQVAFIRTVREGLPGRVLQKAVNALRGDRDVFVRLLETDSGNLHRLYKRKALGRVQSEEVLDTLKLYVHAGKVFGDRDSAQEWLHSEVRALNGSQPIDLFDTFAGRKMVRDVLGKIKFGEFS</sequence>
<evidence type="ECO:0000313" key="2">
    <source>
        <dbReference type="EMBL" id="WQH12392.1"/>
    </source>
</evidence>
<dbReference type="Proteomes" id="UP001324794">
    <property type="component" value="Chromosome"/>
</dbReference>
<dbReference type="EMBL" id="CP140255">
    <property type="protein sequence ID" value="WQH12392.1"/>
    <property type="molecule type" value="Genomic_DNA"/>
</dbReference>
<protein>
    <submittedName>
        <fullName evidence="2">Antitoxin Xre/MbcA/ParS toxin-binding domain-containing protein</fullName>
    </submittedName>
</protein>
<organism evidence="2 3">
    <name type="scientific">Vreelandella neptunia</name>
    <dbReference type="NCBI Taxonomy" id="115551"/>
    <lineage>
        <taxon>Bacteria</taxon>
        <taxon>Pseudomonadati</taxon>
        <taxon>Pseudomonadota</taxon>
        <taxon>Gammaproteobacteria</taxon>
        <taxon>Oceanospirillales</taxon>
        <taxon>Halomonadaceae</taxon>
        <taxon>Vreelandella</taxon>
    </lineage>
</organism>
<feature type="domain" description="Antitoxin Xre/MbcA/ParS-like toxin-binding" evidence="1">
    <location>
        <begin position="95"/>
        <end position="144"/>
    </location>
</feature>
<dbReference type="InterPro" id="IPR024467">
    <property type="entry name" value="Xre/MbcA/ParS-like_toxin-bd"/>
</dbReference>
<name>A0ABZ0YM40_9GAMM</name>